<accession>A0A7S6NYL2</accession>
<protein>
    <recommendedName>
        <fullName evidence="11">RING-type domain-containing protein</fullName>
    </recommendedName>
</protein>
<dbReference type="InterPro" id="IPR001841">
    <property type="entry name" value="Znf_RING"/>
</dbReference>
<keyword evidence="6" id="KW-0862">Zinc</keyword>
<feature type="domain" description="RING-type" evidence="8">
    <location>
        <begin position="4"/>
        <end position="50"/>
    </location>
</feature>
<evidence type="ECO:0000256" key="5">
    <source>
        <dbReference type="ARBA" id="ARBA00022786"/>
    </source>
</evidence>
<keyword evidence="1" id="KW-0808">Transferase</keyword>
<evidence type="ECO:0000313" key="10">
    <source>
        <dbReference type="EMBL" id="QOR60160.1"/>
    </source>
</evidence>
<feature type="domain" description="RING-type" evidence="9">
    <location>
        <begin position="1"/>
        <end position="275"/>
    </location>
</feature>
<evidence type="ECO:0000256" key="1">
    <source>
        <dbReference type="ARBA" id="ARBA00022679"/>
    </source>
</evidence>
<evidence type="ECO:0000256" key="4">
    <source>
        <dbReference type="ARBA" id="ARBA00022771"/>
    </source>
</evidence>
<dbReference type="PROSITE" id="PS50089">
    <property type="entry name" value="ZF_RING_2"/>
    <property type="match status" value="1"/>
</dbReference>
<dbReference type="GO" id="GO:0008270">
    <property type="term" value="F:zinc ion binding"/>
    <property type="evidence" value="ECO:0007669"/>
    <property type="project" value="UniProtKB-KW"/>
</dbReference>
<evidence type="ECO:0000256" key="6">
    <source>
        <dbReference type="ARBA" id="ARBA00022833"/>
    </source>
</evidence>
<evidence type="ECO:0000256" key="2">
    <source>
        <dbReference type="ARBA" id="ARBA00022723"/>
    </source>
</evidence>
<dbReference type="InterPro" id="IPR044066">
    <property type="entry name" value="TRIAD_supradom"/>
</dbReference>
<sequence>MSTCTVCCDKYNKTYRKKVTCPHCEYDACKTCIQTYLLSTTEEPHCMKCKHEHDREFIDSFCTKRFRNVEYRKHREQILYEREMARMPETQPYAEYKMKMRTLRRRYFDLLDQLFLMRDMRREALNMNASTDDYDIAILNMRIEVDEIIKKVNTLELGIDSINNEKFIRKCPHEECRGFLDKEMKCGLCVQQFCEHCNEVIIDSEHVCNPETVATMKLINKDTKPCPKCGTMIHKIDGCAQMWCTECHTAFDWRSGRIETGRVHNPHYFEFKKRSREHGDIPCGGRPTFAELEENEADTNILDLSYRLTLIDRDLIYRYDGMGDDDNLHLRVDYLLKNISVEDFKKELQKRDKHKCKLEDIRNIYSMFSDTCGDLLRQWMIDTSKTKDIMRTVHALADYSNKVITRIRNRYNSSTPHYIFLRAL</sequence>
<evidence type="ECO:0000256" key="3">
    <source>
        <dbReference type="ARBA" id="ARBA00022737"/>
    </source>
</evidence>
<keyword evidence="2" id="KW-0479">Metal-binding</keyword>
<keyword evidence="4 7" id="KW-0863">Zinc-finger</keyword>
<evidence type="ECO:0000259" key="8">
    <source>
        <dbReference type="PROSITE" id="PS50089"/>
    </source>
</evidence>
<organism evidence="10">
    <name type="scientific">Bathycoccus sp. RCC716 virus 1</name>
    <dbReference type="NCBI Taxonomy" id="2530038"/>
    <lineage>
        <taxon>Viruses</taxon>
        <taxon>Varidnaviria</taxon>
        <taxon>Bamfordvirae</taxon>
        <taxon>Nucleocytoviricota</taxon>
        <taxon>Megaviricetes</taxon>
        <taxon>Algavirales</taxon>
        <taxon>Phycodnaviridae</taxon>
        <taxon>Prasinovirus</taxon>
    </lineage>
</organism>
<name>A0A7S6NYL2_9PHYC</name>
<dbReference type="EMBL" id="MK522034">
    <property type="protein sequence ID" value="QOR60160.1"/>
    <property type="molecule type" value="Genomic_DNA"/>
</dbReference>
<keyword evidence="5" id="KW-0833">Ubl conjugation pathway</keyword>
<proteinExistence type="predicted"/>
<dbReference type="GO" id="GO:0016740">
    <property type="term" value="F:transferase activity"/>
    <property type="evidence" value="ECO:0007669"/>
    <property type="project" value="UniProtKB-KW"/>
</dbReference>
<reference evidence="10" key="1">
    <citation type="submission" date="2019-02" db="EMBL/GenBank/DDBJ databases">
        <authorList>
            <person name="Bachy C."/>
            <person name="Yung C.-M."/>
            <person name="Roux S."/>
            <person name="Sullivan M.B."/>
            <person name="Worden A.Z."/>
        </authorList>
    </citation>
    <scope>NUCLEOTIDE SEQUENCE</scope>
    <source>
        <strain evidence="10">BII-V1</strain>
    </source>
</reference>
<evidence type="ECO:0000256" key="7">
    <source>
        <dbReference type="PROSITE-ProRule" id="PRU00175"/>
    </source>
</evidence>
<evidence type="ECO:0008006" key="11">
    <source>
        <dbReference type="Google" id="ProtNLM"/>
    </source>
</evidence>
<dbReference type="Gene3D" id="1.20.120.1750">
    <property type="match status" value="1"/>
</dbReference>
<evidence type="ECO:0000259" key="9">
    <source>
        <dbReference type="PROSITE" id="PS51873"/>
    </source>
</evidence>
<dbReference type="SUPFAM" id="SSF57850">
    <property type="entry name" value="RING/U-box"/>
    <property type="match status" value="1"/>
</dbReference>
<dbReference type="PROSITE" id="PS51873">
    <property type="entry name" value="TRIAD"/>
    <property type="match status" value="1"/>
</dbReference>
<keyword evidence="3" id="KW-0677">Repeat</keyword>